<dbReference type="InterPro" id="IPR011990">
    <property type="entry name" value="TPR-like_helical_dom_sf"/>
</dbReference>
<dbReference type="EMBL" id="JAGFNY010000001">
    <property type="protein sequence ID" value="MBW7569439.1"/>
    <property type="molecule type" value="Genomic_DNA"/>
</dbReference>
<reference evidence="1 2" key="1">
    <citation type="submission" date="2021-03" db="EMBL/GenBank/DDBJ databases">
        <title>Succinivibrio sp. nov. isolated from feces of cow.</title>
        <authorList>
            <person name="Choi J.-Y."/>
        </authorList>
    </citation>
    <scope>NUCLEOTIDE SEQUENCE [LARGE SCALE GENOMIC DNA]</scope>
    <source>
        <strain evidence="1 2">AGMB01872</strain>
    </source>
</reference>
<sequence length="203" mass="23279">MKVLKAFLYFLLATVLCIPLVIVICQGEDSNVEPKSKAPVSLLGERVCSDGNINNCILLRDQALQEKKYAEAFVYLKTLCDRYQDSDSCLMTYETFFNMQETNKSESQNVKTTLYEVLYYLDLGCKLNNYSACMRAARIYEYGVKPDSSQALYGFNVAYDAQEAKRYYKKVCESISDDAPEACKKIVDLTHKTHSYKYLIKKQ</sequence>
<dbReference type="RefSeq" id="WP_219935962.1">
    <property type="nucleotide sequence ID" value="NZ_JAGFNY010000001.1"/>
</dbReference>
<dbReference type="Gene3D" id="1.25.40.10">
    <property type="entry name" value="Tetratricopeptide repeat domain"/>
    <property type="match status" value="1"/>
</dbReference>
<gene>
    <name evidence="1" type="ORF">J5V48_00815</name>
</gene>
<protein>
    <submittedName>
        <fullName evidence="1">Sel1 repeat family protein</fullName>
    </submittedName>
</protein>
<name>A0ABS7DDR4_9GAMM</name>
<evidence type="ECO:0000313" key="1">
    <source>
        <dbReference type="EMBL" id="MBW7569439.1"/>
    </source>
</evidence>
<evidence type="ECO:0000313" key="2">
    <source>
        <dbReference type="Proteomes" id="UP000731465"/>
    </source>
</evidence>
<keyword evidence="2" id="KW-1185">Reference proteome</keyword>
<proteinExistence type="predicted"/>
<organism evidence="1 2">
    <name type="scientific">Succinivibrio faecicola</name>
    <dbReference type="NCBI Taxonomy" id="2820300"/>
    <lineage>
        <taxon>Bacteria</taxon>
        <taxon>Pseudomonadati</taxon>
        <taxon>Pseudomonadota</taxon>
        <taxon>Gammaproteobacteria</taxon>
        <taxon>Aeromonadales</taxon>
        <taxon>Succinivibrionaceae</taxon>
        <taxon>Succinivibrio</taxon>
    </lineage>
</organism>
<accession>A0ABS7DDR4</accession>
<dbReference type="Proteomes" id="UP000731465">
    <property type="component" value="Unassembled WGS sequence"/>
</dbReference>
<comment type="caution">
    <text evidence="1">The sequence shown here is derived from an EMBL/GenBank/DDBJ whole genome shotgun (WGS) entry which is preliminary data.</text>
</comment>
<dbReference type="SUPFAM" id="SSF81901">
    <property type="entry name" value="HCP-like"/>
    <property type="match status" value="1"/>
</dbReference>